<dbReference type="PANTHER" id="PTHR33597">
    <property type="entry name" value="OS02G0760400 PROTEIN"/>
    <property type="match status" value="1"/>
</dbReference>
<dbReference type="AlphaFoldDB" id="A0A6D2IIT9"/>
<evidence type="ECO:0000313" key="3">
    <source>
        <dbReference type="Proteomes" id="UP000467841"/>
    </source>
</evidence>
<proteinExistence type="predicted"/>
<organism evidence="2 3">
    <name type="scientific">Microthlaspi erraticum</name>
    <dbReference type="NCBI Taxonomy" id="1685480"/>
    <lineage>
        <taxon>Eukaryota</taxon>
        <taxon>Viridiplantae</taxon>
        <taxon>Streptophyta</taxon>
        <taxon>Embryophyta</taxon>
        <taxon>Tracheophyta</taxon>
        <taxon>Spermatophyta</taxon>
        <taxon>Magnoliopsida</taxon>
        <taxon>eudicotyledons</taxon>
        <taxon>Gunneridae</taxon>
        <taxon>Pentapetalae</taxon>
        <taxon>rosids</taxon>
        <taxon>malvids</taxon>
        <taxon>Brassicales</taxon>
        <taxon>Brassicaceae</taxon>
        <taxon>Coluteocarpeae</taxon>
        <taxon>Microthlaspi</taxon>
    </lineage>
</organism>
<evidence type="ECO:0000313" key="2">
    <source>
        <dbReference type="EMBL" id="CAA7028248.1"/>
    </source>
</evidence>
<dbReference type="EMBL" id="CACVBM020001065">
    <property type="protein sequence ID" value="CAA7028248.1"/>
    <property type="molecule type" value="Genomic_DNA"/>
</dbReference>
<comment type="caution">
    <text evidence="2">The sequence shown here is derived from an EMBL/GenBank/DDBJ whole genome shotgun (WGS) entry which is preliminary data.</text>
</comment>
<protein>
    <recommendedName>
        <fullName evidence="1">DUF7870 domain-containing protein</fullName>
    </recommendedName>
</protein>
<dbReference type="Proteomes" id="UP000467841">
    <property type="component" value="Unassembled WGS sequence"/>
</dbReference>
<dbReference type="InterPro" id="IPR057192">
    <property type="entry name" value="DUF7870"/>
</dbReference>
<feature type="domain" description="DUF7870" evidence="1">
    <location>
        <begin position="245"/>
        <end position="421"/>
    </location>
</feature>
<reference evidence="2" key="1">
    <citation type="submission" date="2020-01" db="EMBL/GenBank/DDBJ databases">
        <authorList>
            <person name="Mishra B."/>
        </authorList>
    </citation>
    <scope>NUCLEOTIDE SEQUENCE [LARGE SCALE GENOMIC DNA]</scope>
</reference>
<accession>A0A6D2IIT9</accession>
<sequence length="422" mass="47910">MVFVTVQDFHSMCQKHFHYLLKKGDRSSPSLGGSSDSFLKASRPEILSLFMRSTLLALLFLSFTWLSLLKFGTDATAATTKSVEPNHADLLPLLLNDLEKEGLFRLGDKALVLRGGDDEVTVSSYSQTVIESEMLLVSANDEETQSTVPNESFDFAFAHSRHIDSAEFIDRALKVGGILTVQLNLQDLPSNFLKYLNYEIVYMRSSEYTVMAMRKTGEKEKNKSLVASGRKLLGIEEEENKKKALSKLEDVLLEPPRSASRKSRTYSKRTRYLPDLMGDSLDLGSYSRRVFIDVGNGKGSSGTEWFVKNYPTRNLRFEMYKIETVNDDVSQEADNMGMTEWLNENVNEDEYVVMKAEAEMVEEMMRSKTIKMVDELFLECKPKGLGLRGKEMQSKSGRAYWECLALYGKLRDEGVAVHQWWG</sequence>
<name>A0A6D2IIT9_9BRAS</name>
<gene>
    <name evidence="2" type="ORF">MERR_LOCUS15483</name>
</gene>
<keyword evidence="3" id="KW-1185">Reference proteome</keyword>
<dbReference type="OrthoDB" id="1919622at2759"/>
<dbReference type="Pfam" id="PF25276">
    <property type="entry name" value="DUF7870"/>
    <property type="match status" value="1"/>
</dbReference>
<evidence type="ECO:0000259" key="1">
    <source>
        <dbReference type="Pfam" id="PF25276"/>
    </source>
</evidence>
<dbReference type="PANTHER" id="PTHR33597:SF11">
    <property type="entry name" value="OS07G0620600 PROTEIN"/>
    <property type="match status" value="1"/>
</dbReference>